<sequence length="157" mass="15923">MFNYLLGTAVVFSAFVATASAEDAKAPTAKCLDGAWTVVCFEKNGQPQADAKGMTVKADGGVITCSGRDGKPAMTLKLAFGPNGTIQVTEGSSDAAATPLAAKAGVYVLTEGYLAICVHADATAAGADQKTAADAPNAKSHCSVILKREGAQPNNEK</sequence>
<evidence type="ECO:0000313" key="3">
    <source>
        <dbReference type="Proteomes" id="UP000214646"/>
    </source>
</evidence>
<keyword evidence="1" id="KW-0732">Signal</keyword>
<evidence type="ECO:0000313" key="2">
    <source>
        <dbReference type="EMBL" id="OWK35653.1"/>
    </source>
</evidence>
<keyword evidence="3" id="KW-1185">Reference proteome</keyword>
<protein>
    <submittedName>
        <fullName evidence="2">Uncharacterized protein</fullName>
    </submittedName>
</protein>
<gene>
    <name evidence="2" type="ORF">FRUB_08216</name>
</gene>
<reference evidence="3" key="1">
    <citation type="submission" date="2017-06" db="EMBL/GenBank/DDBJ databases">
        <title>Genome analysis of Fimbriiglobus ruber SP5, the first member of the order Planctomycetales with confirmed chitinolytic capability.</title>
        <authorList>
            <person name="Ravin N.V."/>
            <person name="Rakitin A.L."/>
            <person name="Ivanova A.A."/>
            <person name="Beletsky A.V."/>
            <person name="Kulichevskaya I.S."/>
            <person name="Mardanov A.V."/>
            <person name="Dedysh S.N."/>
        </authorList>
    </citation>
    <scope>NUCLEOTIDE SEQUENCE [LARGE SCALE GENOMIC DNA]</scope>
    <source>
        <strain evidence="3">SP5</strain>
    </source>
</reference>
<evidence type="ECO:0000256" key="1">
    <source>
        <dbReference type="SAM" id="SignalP"/>
    </source>
</evidence>
<accession>A0A225D3X1</accession>
<dbReference type="EMBL" id="NIDE01000017">
    <property type="protein sequence ID" value="OWK35653.1"/>
    <property type="molecule type" value="Genomic_DNA"/>
</dbReference>
<proteinExistence type="predicted"/>
<feature type="chain" id="PRO_5012194966" evidence="1">
    <location>
        <begin position="20"/>
        <end position="157"/>
    </location>
</feature>
<name>A0A225D3X1_9BACT</name>
<comment type="caution">
    <text evidence="2">The sequence shown here is derived from an EMBL/GenBank/DDBJ whole genome shotgun (WGS) entry which is preliminary data.</text>
</comment>
<dbReference type="RefSeq" id="WP_088258821.1">
    <property type="nucleotide sequence ID" value="NZ_NIDE01000017.1"/>
</dbReference>
<dbReference type="AlphaFoldDB" id="A0A225D3X1"/>
<organism evidence="2 3">
    <name type="scientific">Fimbriiglobus ruber</name>
    <dbReference type="NCBI Taxonomy" id="1908690"/>
    <lineage>
        <taxon>Bacteria</taxon>
        <taxon>Pseudomonadati</taxon>
        <taxon>Planctomycetota</taxon>
        <taxon>Planctomycetia</taxon>
        <taxon>Gemmatales</taxon>
        <taxon>Gemmataceae</taxon>
        <taxon>Fimbriiglobus</taxon>
    </lineage>
</organism>
<dbReference type="Proteomes" id="UP000214646">
    <property type="component" value="Unassembled WGS sequence"/>
</dbReference>
<dbReference type="OrthoDB" id="287646at2"/>
<feature type="signal peptide" evidence="1">
    <location>
        <begin position="1"/>
        <end position="19"/>
    </location>
</feature>